<proteinExistence type="predicted"/>
<keyword evidence="2" id="KW-1185">Reference proteome</keyword>
<evidence type="ECO:0000313" key="2">
    <source>
        <dbReference type="Proteomes" id="UP000265520"/>
    </source>
</evidence>
<dbReference type="Proteomes" id="UP000265520">
    <property type="component" value="Unassembled WGS sequence"/>
</dbReference>
<comment type="caution">
    <text evidence="1">The sequence shown here is derived from an EMBL/GenBank/DDBJ whole genome shotgun (WGS) entry which is preliminary data.</text>
</comment>
<dbReference type="AlphaFoldDB" id="A0A392VED8"/>
<organism evidence="1 2">
    <name type="scientific">Trifolium medium</name>
    <dbReference type="NCBI Taxonomy" id="97028"/>
    <lineage>
        <taxon>Eukaryota</taxon>
        <taxon>Viridiplantae</taxon>
        <taxon>Streptophyta</taxon>
        <taxon>Embryophyta</taxon>
        <taxon>Tracheophyta</taxon>
        <taxon>Spermatophyta</taxon>
        <taxon>Magnoliopsida</taxon>
        <taxon>eudicotyledons</taxon>
        <taxon>Gunneridae</taxon>
        <taxon>Pentapetalae</taxon>
        <taxon>rosids</taxon>
        <taxon>fabids</taxon>
        <taxon>Fabales</taxon>
        <taxon>Fabaceae</taxon>
        <taxon>Papilionoideae</taxon>
        <taxon>50 kb inversion clade</taxon>
        <taxon>NPAAA clade</taxon>
        <taxon>Hologalegina</taxon>
        <taxon>IRL clade</taxon>
        <taxon>Trifolieae</taxon>
        <taxon>Trifolium</taxon>
    </lineage>
</organism>
<sequence>MVSTGTRGLGALLEDDKDAAMVGSVIRGAGVIV</sequence>
<reference evidence="1 2" key="1">
    <citation type="journal article" date="2018" name="Front. Plant Sci.">
        <title>Red Clover (Trifolium pratense) and Zigzag Clover (T. medium) - A Picture of Genomic Similarities and Differences.</title>
        <authorList>
            <person name="Dluhosova J."/>
            <person name="Istvanek J."/>
            <person name="Nedelnik J."/>
            <person name="Repkova J."/>
        </authorList>
    </citation>
    <scope>NUCLEOTIDE SEQUENCE [LARGE SCALE GENOMIC DNA]</scope>
    <source>
        <strain evidence="2">cv. 10/8</strain>
        <tissue evidence="1">Leaf</tissue>
    </source>
</reference>
<protein>
    <submittedName>
        <fullName evidence="1">Uncharacterized protein</fullName>
    </submittedName>
</protein>
<accession>A0A392VED8</accession>
<evidence type="ECO:0000313" key="1">
    <source>
        <dbReference type="EMBL" id="MCI85803.1"/>
    </source>
</evidence>
<name>A0A392VED8_9FABA</name>
<dbReference type="EMBL" id="LXQA011124147">
    <property type="protein sequence ID" value="MCI85803.1"/>
    <property type="molecule type" value="Genomic_DNA"/>
</dbReference>
<feature type="non-terminal residue" evidence="1">
    <location>
        <position position="33"/>
    </location>
</feature>